<dbReference type="Gene3D" id="1.20.144.10">
    <property type="entry name" value="Phosphatidic acid phosphatase type 2/haloperoxidase"/>
    <property type="match status" value="1"/>
</dbReference>
<dbReference type="Proteomes" id="UP000563898">
    <property type="component" value="Unassembled WGS sequence"/>
</dbReference>
<evidence type="ECO:0000313" key="9">
    <source>
        <dbReference type="EMBL" id="NKY05123.1"/>
    </source>
</evidence>
<sequence>MNLDTRVFDDINDFARATPWLHPIVSGYATYGLVLFAILLLAGWWTARRDGDRVRMVAAVWAPLGVLIAVAINQPIAAAVDETRPCNALHDIVVLHCNTDAGFPSDHAVMAGAVTAGLWLVHRRLAVIAAVAAVVMAFARVYIGAHYPQDVLAGLVLGAAVSLLGFYLARPLLSRLLALLCGTPLSILFTSTAAEPGTARRES</sequence>
<evidence type="ECO:0000256" key="3">
    <source>
        <dbReference type="ARBA" id="ARBA00022692"/>
    </source>
</evidence>
<keyword evidence="3 7" id="KW-0812">Transmembrane</keyword>
<keyword evidence="5 7" id="KW-1133">Transmembrane helix</keyword>
<protein>
    <submittedName>
        <fullName evidence="9">Phosphatase PAP2 family protein</fullName>
    </submittedName>
</protein>
<accession>A0A846WWV7</accession>
<dbReference type="SMART" id="SM00014">
    <property type="entry name" value="acidPPc"/>
    <property type="match status" value="1"/>
</dbReference>
<dbReference type="Pfam" id="PF01569">
    <property type="entry name" value="PAP2"/>
    <property type="match status" value="1"/>
</dbReference>
<evidence type="ECO:0000256" key="5">
    <source>
        <dbReference type="ARBA" id="ARBA00022989"/>
    </source>
</evidence>
<dbReference type="InterPro" id="IPR000326">
    <property type="entry name" value="PAP2/HPO"/>
</dbReference>
<dbReference type="PANTHER" id="PTHR14969">
    <property type="entry name" value="SPHINGOSINE-1-PHOSPHATE PHOSPHOHYDROLASE"/>
    <property type="match status" value="1"/>
</dbReference>
<comment type="subcellular location">
    <subcellularLocation>
        <location evidence="1">Cell membrane</location>
        <topology evidence="1">Multi-pass membrane protein</topology>
    </subcellularLocation>
</comment>
<organism evidence="9 10">
    <name type="scientific">Gordonia polyisoprenivorans</name>
    <dbReference type="NCBI Taxonomy" id="84595"/>
    <lineage>
        <taxon>Bacteria</taxon>
        <taxon>Bacillati</taxon>
        <taxon>Actinomycetota</taxon>
        <taxon>Actinomycetes</taxon>
        <taxon>Mycobacteriales</taxon>
        <taxon>Gordoniaceae</taxon>
        <taxon>Gordonia</taxon>
    </lineage>
</organism>
<evidence type="ECO:0000256" key="1">
    <source>
        <dbReference type="ARBA" id="ARBA00004651"/>
    </source>
</evidence>
<name>A0A846WWV7_9ACTN</name>
<evidence type="ECO:0000256" key="6">
    <source>
        <dbReference type="ARBA" id="ARBA00023136"/>
    </source>
</evidence>
<feature type="transmembrane region" description="Helical" evidence="7">
    <location>
        <begin position="28"/>
        <end position="47"/>
    </location>
</feature>
<proteinExistence type="predicted"/>
<dbReference type="GO" id="GO:0005886">
    <property type="term" value="C:plasma membrane"/>
    <property type="evidence" value="ECO:0007669"/>
    <property type="project" value="UniProtKB-SubCell"/>
</dbReference>
<reference evidence="9 10" key="1">
    <citation type="submission" date="2020-04" db="EMBL/GenBank/DDBJ databases">
        <title>MicrobeNet Type strains.</title>
        <authorList>
            <person name="Nicholson A.C."/>
        </authorList>
    </citation>
    <scope>NUCLEOTIDE SEQUENCE [LARGE SCALE GENOMIC DNA]</scope>
    <source>
        <strain evidence="9 10">ATCC BAA-14</strain>
    </source>
</reference>
<dbReference type="InterPro" id="IPR036938">
    <property type="entry name" value="PAP2/HPO_sf"/>
</dbReference>
<comment type="caution">
    <text evidence="9">The sequence shown here is derived from an EMBL/GenBank/DDBJ whole genome shotgun (WGS) entry which is preliminary data.</text>
</comment>
<dbReference type="SUPFAM" id="SSF48317">
    <property type="entry name" value="Acid phosphatase/Vanadium-dependent haloperoxidase"/>
    <property type="match status" value="1"/>
</dbReference>
<feature type="transmembrane region" description="Helical" evidence="7">
    <location>
        <begin position="151"/>
        <end position="169"/>
    </location>
</feature>
<dbReference type="AlphaFoldDB" id="A0A846WWV7"/>
<dbReference type="RefSeq" id="WP_006372942.1">
    <property type="nucleotide sequence ID" value="NZ_CP073075.1"/>
</dbReference>
<evidence type="ECO:0000313" key="10">
    <source>
        <dbReference type="Proteomes" id="UP000563898"/>
    </source>
</evidence>
<dbReference type="EMBL" id="JAAXPC010000029">
    <property type="protein sequence ID" value="NKY05123.1"/>
    <property type="molecule type" value="Genomic_DNA"/>
</dbReference>
<evidence type="ECO:0000256" key="7">
    <source>
        <dbReference type="SAM" id="Phobius"/>
    </source>
</evidence>
<gene>
    <name evidence="9" type="ORF">HGA05_26555</name>
</gene>
<feature type="domain" description="Phosphatidic acid phosphatase type 2/haloperoxidase" evidence="8">
    <location>
        <begin position="54"/>
        <end position="166"/>
    </location>
</feature>
<keyword evidence="4" id="KW-0378">Hydrolase</keyword>
<evidence type="ECO:0000256" key="4">
    <source>
        <dbReference type="ARBA" id="ARBA00022801"/>
    </source>
</evidence>
<keyword evidence="6 7" id="KW-0472">Membrane</keyword>
<evidence type="ECO:0000259" key="8">
    <source>
        <dbReference type="SMART" id="SM00014"/>
    </source>
</evidence>
<dbReference type="PANTHER" id="PTHR14969:SF62">
    <property type="entry name" value="DECAPRENYLPHOSPHORYL-5-PHOSPHORIBOSE PHOSPHATASE RV3807C-RELATED"/>
    <property type="match status" value="1"/>
</dbReference>
<keyword evidence="2" id="KW-1003">Cell membrane</keyword>
<feature type="transmembrane region" description="Helical" evidence="7">
    <location>
        <begin position="125"/>
        <end position="145"/>
    </location>
</feature>
<evidence type="ECO:0000256" key="2">
    <source>
        <dbReference type="ARBA" id="ARBA00022475"/>
    </source>
</evidence>
<dbReference type="GO" id="GO:0016787">
    <property type="term" value="F:hydrolase activity"/>
    <property type="evidence" value="ECO:0007669"/>
    <property type="project" value="UniProtKB-KW"/>
</dbReference>